<feature type="compositionally biased region" description="Polar residues" evidence="1">
    <location>
        <begin position="48"/>
        <end position="71"/>
    </location>
</feature>
<sequence>TDASTVNNRVMHEMDVASFVDSNRPVSLKRHHEDDNDYGDITMGGASNDGSQRSTSAASSDHQGKSVTGGINANKFVRSGLARKSHIMP</sequence>
<name>A0A9W8I1Q1_9FUNG</name>
<organism evidence="2 3">
    <name type="scientific">Coemansia brasiliensis</name>
    <dbReference type="NCBI Taxonomy" id="2650707"/>
    <lineage>
        <taxon>Eukaryota</taxon>
        <taxon>Fungi</taxon>
        <taxon>Fungi incertae sedis</taxon>
        <taxon>Zoopagomycota</taxon>
        <taxon>Kickxellomycotina</taxon>
        <taxon>Kickxellomycetes</taxon>
        <taxon>Kickxellales</taxon>
        <taxon>Kickxellaceae</taxon>
        <taxon>Coemansia</taxon>
    </lineage>
</organism>
<proteinExistence type="predicted"/>
<evidence type="ECO:0000313" key="2">
    <source>
        <dbReference type="EMBL" id="KAJ2843748.1"/>
    </source>
</evidence>
<comment type="caution">
    <text evidence="2">The sequence shown here is derived from an EMBL/GenBank/DDBJ whole genome shotgun (WGS) entry which is preliminary data.</text>
</comment>
<evidence type="ECO:0000256" key="1">
    <source>
        <dbReference type="SAM" id="MobiDB-lite"/>
    </source>
</evidence>
<feature type="non-terminal residue" evidence="2">
    <location>
        <position position="1"/>
    </location>
</feature>
<gene>
    <name evidence="2" type="ORF">IWW36_005441</name>
</gene>
<feature type="non-terminal residue" evidence="2">
    <location>
        <position position="89"/>
    </location>
</feature>
<reference evidence="2" key="1">
    <citation type="submission" date="2022-07" db="EMBL/GenBank/DDBJ databases">
        <title>Phylogenomic reconstructions and comparative analyses of Kickxellomycotina fungi.</title>
        <authorList>
            <person name="Reynolds N.K."/>
            <person name="Stajich J.E."/>
            <person name="Barry K."/>
            <person name="Grigoriev I.V."/>
            <person name="Crous P."/>
            <person name="Smith M.E."/>
        </authorList>
    </citation>
    <scope>NUCLEOTIDE SEQUENCE</scope>
    <source>
        <strain evidence="2">NRRL 1566</strain>
    </source>
</reference>
<dbReference type="AlphaFoldDB" id="A0A9W8I1Q1"/>
<feature type="region of interest" description="Disordered" evidence="1">
    <location>
        <begin position="21"/>
        <end position="72"/>
    </location>
</feature>
<accession>A0A9W8I1Q1</accession>
<keyword evidence="3" id="KW-1185">Reference proteome</keyword>
<dbReference type="EMBL" id="JANBUW010001306">
    <property type="protein sequence ID" value="KAJ2843748.1"/>
    <property type="molecule type" value="Genomic_DNA"/>
</dbReference>
<evidence type="ECO:0000313" key="3">
    <source>
        <dbReference type="Proteomes" id="UP001139887"/>
    </source>
</evidence>
<protein>
    <submittedName>
        <fullName evidence="2">Uncharacterized protein</fullName>
    </submittedName>
</protein>
<dbReference type="Proteomes" id="UP001139887">
    <property type="component" value="Unassembled WGS sequence"/>
</dbReference>